<proteinExistence type="predicted"/>
<dbReference type="EMBL" id="JBBWWQ010000004">
    <property type="protein sequence ID" value="KAK8948997.1"/>
    <property type="molecule type" value="Genomic_DNA"/>
</dbReference>
<evidence type="ECO:0000256" key="1">
    <source>
        <dbReference type="SAM" id="Phobius"/>
    </source>
</evidence>
<evidence type="ECO:0000313" key="3">
    <source>
        <dbReference type="Proteomes" id="UP001418222"/>
    </source>
</evidence>
<keyword evidence="1" id="KW-1133">Transmembrane helix</keyword>
<accession>A0AAP0BSS6</accession>
<protein>
    <submittedName>
        <fullName evidence="2">Uncharacterized protein</fullName>
    </submittedName>
</protein>
<keyword evidence="1" id="KW-0472">Membrane</keyword>
<sequence>MINVVFYVLVYLILTYVLFYFFFVGSRPPPSCAAHASPSNYPAPSCILEQPLSKPMLPEPLQQAWSSPQAKPYMQPTFWCSPSPLIMLPEPTICLRRPSPSPNSPSSLIFSIMKYCIHASLQAHGRPTPFPLIYYFFLPPFNPCMHHKILSPSKLNSLCMHLPITHGRPPTFIPPSSSLSCSFNPMHSPLFILFLFLHFFLFNTCMHSTISLLPFISHSLPPSHYIFCH</sequence>
<reference evidence="2 3" key="1">
    <citation type="journal article" date="2022" name="Nat. Plants">
        <title>Genomes of leafy and leafless Platanthera orchids illuminate the evolution of mycoheterotrophy.</title>
        <authorList>
            <person name="Li M.H."/>
            <person name="Liu K.W."/>
            <person name="Li Z."/>
            <person name="Lu H.C."/>
            <person name="Ye Q.L."/>
            <person name="Zhang D."/>
            <person name="Wang J.Y."/>
            <person name="Li Y.F."/>
            <person name="Zhong Z.M."/>
            <person name="Liu X."/>
            <person name="Yu X."/>
            <person name="Liu D.K."/>
            <person name="Tu X.D."/>
            <person name="Liu B."/>
            <person name="Hao Y."/>
            <person name="Liao X.Y."/>
            <person name="Jiang Y.T."/>
            <person name="Sun W.H."/>
            <person name="Chen J."/>
            <person name="Chen Y.Q."/>
            <person name="Ai Y."/>
            <person name="Zhai J.W."/>
            <person name="Wu S.S."/>
            <person name="Zhou Z."/>
            <person name="Hsiao Y.Y."/>
            <person name="Wu W.L."/>
            <person name="Chen Y.Y."/>
            <person name="Lin Y.F."/>
            <person name="Hsu J.L."/>
            <person name="Li C.Y."/>
            <person name="Wang Z.W."/>
            <person name="Zhao X."/>
            <person name="Zhong W.Y."/>
            <person name="Ma X.K."/>
            <person name="Ma L."/>
            <person name="Huang J."/>
            <person name="Chen G.Z."/>
            <person name="Huang M.Z."/>
            <person name="Huang L."/>
            <person name="Peng D.H."/>
            <person name="Luo Y.B."/>
            <person name="Zou S.Q."/>
            <person name="Chen S.P."/>
            <person name="Lan S."/>
            <person name="Tsai W.C."/>
            <person name="Van de Peer Y."/>
            <person name="Liu Z.J."/>
        </authorList>
    </citation>
    <scope>NUCLEOTIDE SEQUENCE [LARGE SCALE GENOMIC DNA]</scope>
    <source>
        <strain evidence="2">Lor287</strain>
    </source>
</reference>
<organism evidence="2 3">
    <name type="scientific">Platanthera zijinensis</name>
    <dbReference type="NCBI Taxonomy" id="2320716"/>
    <lineage>
        <taxon>Eukaryota</taxon>
        <taxon>Viridiplantae</taxon>
        <taxon>Streptophyta</taxon>
        <taxon>Embryophyta</taxon>
        <taxon>Tracheophyta</taxon>
        <taxon>Spermatophyta</taxon>
        <taxon>Magnoliopsida</taxon>
        <taxon>Liliopsida</taxon>
        <taxon>Asparagales</taxon>
        <taxon>Orchidaceae</taxon>
        <taxon>Orchidoideae</taxon>
        <taxon>Orchideae</taxon>
        <taxon>Orchidinae</taxon>
        <taxon>Platanthera</taxon>
    </lineage>
</organism>
<dbReference type="AlphaFoldDB" id="A0AAP0BSS6"/>
<name>A0AAP0BSS6_9ASPA</name>
<keyword evidence="3" id="KW-1185">Reference proteome</keyword>
<keyword evidence="1" id="KW-0812">Transmembrane</keyword>
<feature type="transmembrane region" description="Helical" evidence="1">
    <location>
        <begin position="6"/>
        <end position="24"/>
    </location>
</feature>
<dbReference type="Proteomes" id="UP001418222">
    <property type="component" value="Unassembled WGS sequence"/>
</dbReference>
<evidence type="ECO:0000313" key="2">
    <source>
        <dbReference type="EMBL" id="KAK8948997.1"/>
    </source>
</evidence>
<feature type="transmembrane region" description="Helical" evidence="1">
    <location>
        <begin position="190"/>
        <end position="216"/>
    </location>
</feature>
<comment type="caution">
    <text evidence="2">The sequence shown here is derived from an EMBL/GenBank/DDBJ whole genome shotgun (WGS) entry which is preliminary data.</text>
</comment>
<gene>
    <name evidence="2" type="ORF">KSP39_PZI006003</name>
</gene>